<dbReference type="EMBL" id="CM037024">
    <property type="protein sequence ID" value="KAH7664165.1"/>
    <property type="molecule type" value="Genomic_DNA"/>
</dbReference>
<protein>
    <submittedName>
        <fullName evidence="1">Cytochrome b561 and DOMON domain-containing protein</fullName>
    </submittedName>
</protein>
<keyword evidence="2" id="KW-1185">Reference proteome</keyword>
<evidence type="ECO:0000313" key="2">
    <source>
        <dbReference type="Proteomes" id="UP000827976"/>
    </source>
</evidence>
<proteinExistence type="predicted"/>
<sequence>MASPSPSPGMLLAVFACVVIFSSSLSHAQSCSSVAFSKNQLYSACSSLPHLSSSIHWTFDRANSTLSVAFLAPPAASGGWIAWAINPTGLHMAGSQSLIAFRDSKGSLTAKTFNITGYAPLNPSPIDFEVWDLQAEDSGGVMRIFAKIKLRKEMTTINQVWQVGSSVTDGVPDKHAFAPENLAAMGTLDLIKGVSSTGSDSTVKKRNIHGVLNAVSWGVLLPIGVIMARYLKTFASLDPAWFYLHVGFQLSGYIIGVAGWATGLNLGSKSKGVTYSSHRSIGIAIFSLATLQIFALFLRPNKDHKYRFYWNIYHHSVGYGVIILGIINIFKGFDILNPHQSWKNAYIIVISALACIALLLEISTWIVVLRRKSNKSSKLYNGSSGQQGVQQPLHV</sequence>
<gene>
    <name evidence="1" type="ORF">IHE45_14G102800</name>
</gene>
<comment type="caution">
    <text evidence="1">The sequence shown here is derived from an EMBL/GenBank/DDBJ whole genome shotgun (WGS) entry which is preliminary data.</text>
</comment>
<name>A0ACB7UU04_DIOAL</name>
<accession>A0ACB7UU04</accession>
<organism evidence="1 2">
    <name type="scientific">Dioscorea alata</name>
    <name type="common">Purple yam</name>
    <dbReference type="NCBI Taxonomy" id="55571"/>
    <lineage>
        <taxon>Eukaryota</taxon>
        <taxon>Viridiplantae</taxon>
        <taxon>Streptophyta</taxon>
        <taxon>Embryophyta</taxon>
        <taxon>Tracheophyta</taxon>
        <taxon>Spermatophyta</taxon>
        <taxon>Magnoliopsida</taxon>
        <taxon>Liliopsida</taxon>
        <taxon>Dioscoreales</taxon>
        <taxon>Dioscoreaceae</taxon>
        <taxon>Dioscorea</taxon>
    </lineage>
</organism>
<dbReference type="Proteomes" id="UP000827976">
    <property type="component" value="Chromosome 14"/>
</dbReference>
<reference evidence="2" key="1">
    <citation type="journal article" date="2022" name="Nat. Commun.">
        <title>Chromosome evolution and the genetic basis of agronomically important traits in greater yam.</title>
        <authorList>
            <person name="Bredeson J.V."/>
            <person name="Lyons J.B."/>
            <person name="Oniyinde I.O."/>
            <person name="Okereke N.R."/>
            <person name="Kolade O."/>
            <person name="Nnabue I."/>
            <person name="Nwadili C.O."/>
            <person name="Hribova E."/>
            <person name="Parker M."/>
            <person name="Nwogha J."/>
            <person name="Shu S."/>
            <person name="Carlson J."/>
            <person name="Kariba R."/>
            <person name="Muthemba S."/>
            <person name="Knop K."/>
            <person name="Barton G.J."/>
            <person name="Sherwood A.V."/>
            <person name="Lopez-Montes A."/>
            <person name="Asiedu R."/>
            <person name="Jamnadass R."/>
            <person name="Muchugi A."/>
            <person name="Goodstein D."/>
            <person name="Egesi C.N."/>
            <person name="Featherston J."/>
            <person name="Asfaw A."/>
            <person name="Simpson G.G."/>
            <person name="Dolezel J."/>
            <person name="Hendre P.S."/>
            <person name="Van Deynze A."/>
            <person name="Kumar P.L."/>
            <person name="Obidiegwu J.E."/>
            <person name="Bhattacharjee R."/>
            <person name="Rokhsar D.S."/>
        </authorList>
    </citation>
    <scope>NUCLEOTIDE SEQUENCE [LARGE SCALE GENOMIC DNA]</scope>
    <source>
        <strain evidence="2">cv. TDa95/00328</strain>
    </source>
</reference>
<evidence type="ECO:0000313" key="1">
    <source>
        <dbReference type="EMBL" id="KAH7664165.1"/>
    </source>
</evidence>